<keyword evidence="10" id="KW-1185">Reference proteome</keyword>
<dbReference type="CDD" id="cd01627">
    <property type="entry name" value="HAD_TPP"/>
    <property type="match status" value="1"/>
</dbReference>
<dbReference type="Pfam" id="PF02358">
    <property type="entry name" value="Trehalose_PPase"/>
    <property type="match status" value="1"/>
</dbReference>
<evidence type="ECO:0000256" key="5">
    <source>
        <dbReference type="ARBA" id="ARBA00022676"/>
    </source>
</evidence>
<dbReference type="PANTHER" id="PTHR10788:SF106">
    <property type="entry name" value="BCDNA.GH08860"/>
    <property type="match status" value="1"/>
</dbReference>
<dbReference type="InterPro" id="IPR012766">
    <property type="entry name" value="Trehalose_OtsA"/>
</dbReference>
<keyword evidence="5" id="KW-0328">Glycosyltransferase</keyword>
<dbReference type="NCBIfam" id="TIGR00685">
    <property type="entry name" value="T6PP"/>
    <property type="match status" value="1"/>
</dbReference>
<dbReference type="SUPFAM" id="SSF56784">
    <property type="entry name" value="HAD-like"/>
    <property type="match status" value="1"/>
</dbReference>
<comment type="catalytic activity">
    <reaction evidence="7">
        <text>D-glucose 6-phosphate + UDP-alpha-D-glucose = alpha,alpha-trehalose 6-phosphate + UDP + H(+)</text>
        <dbReference type="Rhea" id="RHEA:18889"/>
        <dbReference type="ChEBI" id="CHEBI:15378"/>
        <dbReference type="ChEBI" id="CHEBI:58223"/>
        <dbReference type="ChEBI" id="CHEBI:58429"/>
        <dbReference type="ChEBI" id="CHEBI:58885"/>
        <dbReference type="ChEBI" id="CHEBI:61548"/>
        <dbReference type="EC" id="2.4.1.15"/>
    </reaction>
</comment>
<dbReference type="NCBIfam" id="TIGR01484">
    <property type="entry name" value="HAD-SF-IIB"/>
    <property type="match status" value="1"/>
</dbReference>
<comment type="similarity">
    <text evidence="3">Belongs to the glycosyltransferase 20 family.</text>
</comment>
<organism evidence="9 10">
    <name type="scientific">Draconibacterium aestuarii</name>
    <dbReference type="NCBI Taxonomy" id="2998507"/>
    <lineage>
        <taxon>Bacteria</taxon>
        <taxon>Pseudomonadati</taxon>
        <taxon>Bacteroidota</taxon>
        <taxon>Bacteroidia</taxon>
        <taxon>Marinilabiliales</taxon>
        <taxon>Prolixibacteraceae</taxon>
        <taxon>Draconibacterium</taxon>
    </lineage>
</organism>
<evidence type="ECO:0000256" key="7">
    <source>
        <dbReference type="ARBA" id="ARBA00048039"/>
    </source>
</evidence>
<dbReference type="InterPro" id="IPR003337">
    <property type="entry name" value="Trehalose_PPase"/>
</dbReference>
<dbReference type="RefSeq" id="WP_343335054.1">
    <property type="nucleotide sequence ID" value="NZ_JAPOHD010000062.1"/>
</dbReference>
<name>A0A9X3J6J7_9BACT</name>
<evidence type="ECO:0000256" key="2">
    <source>
        <dbReference type="ARBA" id="ARBA00006330"/>
    </source>
</evidence>
<dbReference type="GO" id="GO:0004805">
    <property type="term" value="F:trehalose-phosphatase activity"/>
    <property type="evidence" value="ECO:0007669"/>
    <property type="project" value="TreeGrafter"/>
</dbReference>
<comment type="subunit">
    <text evidence="4">Homotetramer.</text>
</comment>
<evidence type="ECO:0000256" key="3">
    <source>
        <dbReference type="ARBA" id="ARBA00008799"/>
    </source>
</evidence>
<comment type="caution">
    <text evidence="9">The sequence shown here is derived from an EMBL/GenBank/DDBJ whole genome shotgun (WGS) entry which is preliminary data.</text>
</comment>
<dbReference type="Gene3D" id="3.30.70.1020">
    <property type="entry name" value="Trehalose-6-phosphate phosphatase related protein, domain 2"/>
    <property type="match status" value="1"/>
</dbReference>
<dbReference type="SUPFAM" id="SSF53756">
    <property type="entry name" value="UDP-Glycosyltransferase/glycogen phosphorylase"/>
    <property type="match status" value="1"/>
</dbReference>
<proteinExistence type="inferred from homology"/>
<dbReference type="Proteomes" id="UP001145087">
    <property type="component" value="Unassembled WGS sequence"/>
</dbReference>
<evidence type="ECO:0000256" key="1">
    <source>
        <dbReference type="ARBA" id="ARBA00005199"/>
    </source>
</evidence>
<accession>A0A9X3J6J7</accession>
<dbReference type="InterPro" id="IPR006379">
    <property type="entry name" value="HAD-SF_hydro_IIB"/>
</dbReference>
<dbReference type="Pfam" id="PF00982">
    <property type="entry name" value="Glyco_transf_20"/>
    <property type="match status" value="1"/>
</dbReference>
<evidence type="ECO:0000256" key="4">
    <source>
        <dbReference type="ARBA" id="ARBA00011881"/>
    </source>
</evidence>
<reference evidence="9" key="1">
    <citation type="submission" date="2022-11" db="EMBL/GenBank/DDBJ databases">
        <title>Marilongibacter aestuarii gen. nov., sp. nov., isolated from tidal flat sediment.</title>
        <authorList>
            <person name="Jiayan W."/>
        </authorList>
    </citation>
    <scope>NUCLEOTIDE SEQUENCE</scope>
    <source>
        <strain evidence="9">Z1-6</strain>
    </source>
</reference>
<dbReference type="Gene3D" id="3.40.50.2000">
    <property type="entry name" value="Glycogen Phosphorylase B"/>
    <property type="match status" value="2"/>
</dbReference>
<evidence type="ECO:0000313" key="10">
    <source>
        <dbReference type="Proteomes" id="UP001145087"/>
    </source>
</evidence>
<dbReference type="PANTHER" id="PTHR10788">
    <property type="entry name" value="TREHALOSE-6-PHOSPHATE SYNTHASE"/>
    <property type="match status" value="1"/>
</dbReference>
<protein>
    <recommendedName>
        <fullName evidence="8">Alpha,alpha-trehalose-phosphate synthase</fullName>
        <ecNumber evidence="8">2.4.1.15</ecNumber>
    </recommendedName>
</protein>
<dbReference type="NCBIfam" id="NF011071">
    <property type="entry name" value="PRK14501.1"/>
    <property type="match status" value="1"/>
</dbReference>
<dbReference type="InterPro" id="IPR036412">
    <property type="entry name" value="HAD-like_sf"/>
</dbReference>
<dbReference type="EMBL" id="JAPOHD010000062">
    <property type="protein sequence ID" value="MCY1722729.1"/>
    <property type="molecule type" value="Genomic_DNA"/>
</dbReference>
<dbReference type="CDD" id="cd03788">
    <property type="entry name" value="GT20_TPS"/>
    <property type="match status" value="1"/>
</dbReference>
<evidence type="ECO:0000256" key="6">
    <source>
        <dbReference type="ARBA" id="ARBA00022679"/>
    </source>
</evidence>
<dbReference type="NCBIfam" id="TIGR02400">
    <property type="entry name" value="trehalose_OtsA"/>
    <property type="match status" value="1"/>
</dbReference>
<dbReference type="GO" id="GO:0005829">
    <property type="term" value="C:cytosol"/>
    <property type="evidence" value="ECO:0007669"/>
    <property type="project" value="TreeGrafter"/>
</dbReference>
<keyword evidence="6" id="KW-0808">Transferase</keyword>
<evidence type="ECO:0000256" key="8">
    <source>
        <dbReference type="NCBIfam" id="TIGR02400"/>
    </source>
</evidence>
<sequence length="733" mass="84570">MNRLIITSNRLPVSIEKSEKSLTLTPSAGGLATGLKSYHKENDSVWIGWPGVTPTTKKEAGEITALLEQEQCLPVFLSEEQIVNYYDGFSNATLWPLFHYFGEFTEFNETYWESYYQVNLQFAEAIIANAKENDTVWVHDYQLLLVPNILREKRPDLRIGFFLHIPFPSYELIRILPWREEIIEGMLGADLLGFHTYDYARHFISSVKRLLGHDVEFNQIKLENRQVYIDVFPMGIDYNKFEKLALEVQSKPIQERSKEHQDIDRFLMGKPDRKIILSIDRLDYTKGIPERLKAFRHFLNKYPGYREQVSLIMLTVPSRTDVEQYQNLKNEVDILVGNINGEFGTLNWNPVIYFYRSMPFENLIELYSSADVALLTPLRDGMNLVAKEYIASKVNHKGALILSEMAGASRELGEAISVNPNNIPQTAEAIYKALTQSDKEREKAVLAMQKRIKRYDVHKWASEFMTALKSTIEKQLDHHARKISSKLRSEILEDFRGSKSKTLFLDYDGTLQRFFDDPQAASPDKELYDLLDRISKLEKTKLVLVSGRDRDTFDKWFGNRNYNLIAEHGAWERKLGKGWAERKAINSEWKDSILPVLESFVDRTPGSFIEEKTYSLVWHYRKADIELGLVRALELLHTVSNLILNQDLEILEGKKVIEIKVTGINKGTAAAEFLATSPSDSILAFGDDWTDEFLFKELPANAHTVKVGSENSVAKYYVNNYKDVRHFLKELLK</sequence>
<dbReference type="Gene3D" id="3.40.50.1000">
    <property type="entry name" value="HAD superfamily/HAD-like"/>
    <property type="match status" value="1"/>
</dbReference>
<comment type="similarity">
    <text evidence="2">In the C-terminal section; belongs to the trehalose phosphatase family.</text>
</comment>
<evidence type="ECO:0000313" key="9">
    <source>
        <dbReference type="EMBL" id="MCY1722729.1"/>
    </source>
</evidence>
<dbReference type="GO" id="GO:0005992">
    <property type="term" value="P:trehalose biosynthetic process"/>
    <property type="evidence" value="ECO:0007669"/>
    <property type="project" value="UniProtKB-UniRule"/>
</dbReference>
<dbReference type="GO" id="GO:0003825">
    <property type="term" value="F:alpha,alpha-trehalose-phosphate synthase (UDP-forming) activity"/>
    <property type="evidence" value="ECO:0007669"/>
    <property type="project" value="UniProtKB-UniRule"/>
</dbReference>
<dbReference type="InterPro" id="IPR023214">
    <property type="entry name" value="HAD_sf"/>
</dbReference>
<dbReference type="EC" id="2.4.1.15" evidence="8"/>
<dbReference type="AlphaFoldDB" id="A0A9X3J6J7"/>
<comment type="pathway">
    <text evidence="1">Glycan biosynthesis; trehalose biosynthesis.</text>
</comment>
<dbReference type="InterPro" id="IPR001830">
    <property type="entry name" value="Glyco_trans_20"/>
</dbReference>
<gene>
    <name evidence="9" type="ORF">OU798_20435</name>
</gene>